<gene>
    <name evidence="7" type="ORF">M5X19_06565</name>
</gene>
<evidence type="ECO:0000256" key="6">
    <source>
        <dbReference type="SAM" id="Phobius"/>
    </source>
</evidence>
<feature type="transmembrane region" description="Helical" evidence="6">
    <location>
        <begin position="324"/>
        <end position="343"/>
    </location>
</feature>
<reference evidence="7 8" key="1">
    <citation type="submission" date="2022-05" db="EMBL/GenBank/DDBJ databases">
        <title>Genome Sequencing of Bee-Associated Microbes.</title>
        <authorList>
            <person name="Dunlap C."/>
        </authorList>
    </citation>
    <scope>NUCLEOTIDE SEQUENCE [LARGE SCALE GENOMIC DNA]</scope>
    <source>
        <strain evidence="7 8">NRRL B-14421</strain>
    </source>
</reference>
<keyword evidence="2" id="KW-1003">Cell membrane</keyword>
<feature type="transmembrane region" description="Helical" evidence="6">
    <location>
        <begin position="284"/>
        <end position="304"/>
    </location>
</feature>
<dbReference type="PANTHER" id="PTHR30250:SF11">
    <property type="entry name" value="O-ANTIGEN TRANSPORTER-RELATED"/>
    <property type="match status" value="1"/>
</dbReference>
<protein>
    <recommendedName>
        <fullName evidence="9">Polysaccharide biosynthesis protein C-terminal domain-containing protein</fullName>
    </recommendedName>
</protein>
<keyword evidence="5 6" id="KW-0472">Membrane</keyword>
<feature type="transmembrane region" description="Helical" evidence="6">
    <location>
        <begin position="142"/>
        <end position="162"/>
    </location>
</feature>
<dbReference type="EMBL" id="JAMDMX010000016">
    <property type="protein sequence ID" value="MCY9692564.1"/>
    <property type="molecule type" value="Genomic_DNA"/>
</dbReference>
<evidence type="ECO:0000256" key="4">
    <source>
        <dbReference type="ARBA" id="ARBA00022989"/>
    </source>
</evidence>
<name>A0ABT4G8P9_9BACL</name>
<dbReference type="InterPro" id="IPR050833">
    <property type="entry name" value="Poly_Biosynth_Transport"/>
</dbReference>
<organism evidence="7 8">
    <name type="scientific">Paenibacillus alginolyticus</name>
    <dbReference type="NCBI Taxonomy" id="59839"/>
    <lineage>
        <taxon>Bacteria</taxon>
        <taxon>Bacillati</taxon>
        <taxon>Bacillota</taxon>
        <taxon>Bacilli</taxon>
        <taxon>Bacillales</taxon>
        <taxon>Paenibacillaceae</taxon>
        <taxon>Paenibacillus</taxon>
    </lineage>
</organism>
<dbReference type="Proteomes" id="UP001527099">
    <property type="component" value="Unassembled WGS sequence"/>
</dbReference>
<feature type="transmembrane region" description="Helical" evidence="6">
    <location>
        <begin position="84"/>
        <end position="106"/>
    </location>
</feature>
<dbReference type="PANTHER" id="PTHR30250">
    <property type="entry name" value="PST FAMILY PREDICTED COLANIC ACID TRANSPORTER"/>
    <property type="match status" value="1"/>
</dbReference>
<evidence type="ECO:0000256" key="3">
    <source>
        <dbReference type="ARBA" id="ARBA00022692"/>
    </source>
</evidence>
<feature type="transmembrane region" description="Helical" evidence="6">
    <location>
        <begin position="200"/>
        <end position="221"/>
    </location>
</feature>
<keyword evidence="4 6" id="KW-1133">Transmembrane helix</keyword>
<comment type="caution">
    <text evidence="7">The sequence shown here is derived from an EMBL/GenBank/DDBJ whole genome shotgun (WGS) entry which is preliminary data.</text>
</comment>
<comment type="subcellular location">
    <subcellularLocation>
        <location evidence="1">Cell membrane</location>
        <topology evidence="1">Multi-pass membrane protein</topology>
    </subcellularLocation>
</comment>
<keyword evidence="3 6" id="KW-0812">Transmembrane</keyword>
<dbReference type="RefSeq" id="WP_268614096.1">
    <property type="nucleotide sequence ID" value="NZ_JAMDMX010000016.1"/>
</dbReference>
<evidence type="ECO:0000313" key="8">
    <source>
        <dbReference type="Proteomes" id="UP001527099"/>
    </source>
</evidence>
<feature type="transmembrane region" description="Helical" evidence="6">
    <location>
        <begin position="350"/>
        <end position="369"/>
    </location>
</feature>
<evidence type="ECO:0000313" key="7">
    <source>
        <dbReference type="EMBL" id="MCY9692564.1"/>
    </source>
</evidence>
<feature type="transmembrane region" description="Helical" evidence="6">
    <location>
        <begin position="45"/>
        <end position="64"/>
    </location>
</feature>
<accession>A0ABT4G8P9</accession>
<feature type="transmembrane region" description="Helical" evidence="6">
    <location>
        <begin position="227"/>
        <end position="253"/>
    </location>
</feature>
<feature type="transmembrane region" description="Helical" evidence="6">
    <location>
        <begin position="381"/>
        <end position="402"/>
    </location>
</feature>
<proteinExistence type="predicted"/>
<evidence type="ECO:0008006" key="9">
    <source>
        <dbReference type="Google" id="ProtNLM"/>
    </source>
</evidence>
<feature type="transmembrane region" description="Helical" evidence="6">
    <location>
        <begin position="414"/>
        <end position="439"/>
    </location>
</feature>
<feature type="transmembrane region" description="Helical" evidence="6">
    <location>
        <begin position="112"/>
        <end position="130"/>
    </location>
</feature>
<feature type="transmembrane region" description="Helical" evidence="6">
    <location>
        <begin position="445"/>
        <end position="471"/>
    </location>
</feature>
<sequence length="488" mass="56030">MNIKKNILISFMGDFLSKIPLYLSELIIIQGLSTVNYGLWSSYQIFFRFFPYFHFGALSAYNKLGPLHYGANRNEEITKLNNTVFSLIQFISLVLLVTAGLVYVFIGRYISPTQYLLFALCGLCVQYYVFYQAKLKNEASYVKLSLGLMINSLTYMILLYFLVPYLQLSGVFVSLVLAYFISIIYYCLKQSLSFDFDVTYFKQLLSQGFAPFVFTITHFIYQMTDRLVLLLFGNLILMAHYGFIYTICQLVILMTNAIDKVFSTFLLRKIGAGRHEDAGKLSMISCWIVAMATSLCIAGFFLLGDKFVMHLFSDYSDTIQPIKYTLIGVFFFASIQPFFSYIIGINSEKVLIALHITMSLLSSCIYYIVFLVQQTLISVSVAYMVIQMIYFCSLIFIFLRKIQGKTIIETLMDLLRILVVLLSPLLVMISLSGLAVKYIEFTQWIFLNATIQTMAVVILSLPMYWFSYTLLIKLNNRLVYKQLSEATV</sequence>
<evidence type="ECO:0000256" key="5">
    <source>
        <dbReference type="ARBA" id="ARBA00023136"/>
    </source>
</evidence>
<evidence type="ECO:0000256" key="1">
    <source>
        <dbReference type="ARBA" id="ARBA00004651"/>
    </source>
</evidence>
<keyword evidence="8" id="KW-1185">Reference proteome</keyword>
<evidence type="ECO:0000256" key="2">
    <source>
        <dbReference type="ARBA" id="ARBA00022475"/>
    </source>
</evidence>
<feature type="transmembrane region" description="Helical" evidence="6">
    <location>
        <begin position="168"/>
        <end position="188"/>
    </location>
</feature>